<protein>
    <submittedName>
        <fullName evidence="1">Uncharacterized protein</fullName>
    </submittedName>
</protein>
<gene>
    <name evidence="1" type="ORF">MBJ925_LOCUS29484</name>
</gene>
<evidence type="ECO:0000313" key="2">
    <source>
        <dbReference type="Proteomes" id="UP000663824"/>
    </source>
</evidence>
<organism evidence="1 2">
    <name type="scientific">Rotaria magnacalcarata</name>
    <dbReference type="NCBI Taxonomy" id="392030"/>
    <lineage>
        <taxon>Eukaryota</taxon>
        <taxon>Metazoa</taxon>
        <taxon>Spiralia</taxon>
        <taxon>Gnathifera</taxon>
        <taxon>Rotifera</taxon>
        <taxon>Eurotatoria</taxon>
        <taxon>Bdelloidea</taxon>
        <taxon>Philodinida</taxon>
        <taxon>Philodinidae</taxon>
        <taxon>Rotaria</taxon>
    </lineage>
</organism>
<accession>A0A816X086</accession>
<dbReference type="Proteomes" id="UP000663824">
    <property type="component" value="Unassembled WGS sequence"/>
</dbReference>
<evidence type="ECO:0000313" key="1">
    <source>
        <dbReference type="EMBL" id="CAF2140810.1"/>
    </source>
</evidence>
<proteinExistence type="predicted"/>
<name>A0A816X086_9BILA</name>
<dbReference type="EMBL" id="CAJNRE010015768">
    <property type="protein sequence ID" value="CAF2140810.1"/>
    <property type="molecule type" value="Genomic_DNA"/>
</dbReference>
<sequence>MHIFYKQIDNDQCSLEYKLHREQTQCPLTVLIHCEDEEHWISSSILSTHRKESLRSCSTFTFEKTDDENQFYIRPCYLNAKRLQVSGKRIISSLCGNDTSLSYRFRFHRVS</sequence>
<comment type="caution">
    <text evidence="1">The sequence shown here is derived from an EMBL/GenBank/DDBJ whole genome shotgun (WGS) entry which is preliminary data.</text>
</comment>
<reference evidence="1" key="1">
    <citation type="submission" date="2021-02" db="EMBL/GenBank/DDBJ databases">
        <authorList>
            <person name="Nowell W R."/>
        </authorList>
    </citation>
    <scope>NUCLEOTIDE SEQUENCE</scope>
</reference>
<dbReference type="AlphaFoldDB" id="A0A816X086"/>